<feature type="domain" description="PIN" evidence="8">
    <location>
        <begin position="4"/>
        <end position="117"/>
    </location>
</feature>
<name>A0ABU1TPZ6_9FLAO</name>
<comment type="similarity">
    <text evidence="7">Belongs to the PINc/VapC protein family.</text>
</comment>
<dbReference type="Gene3D" id="3.40.50.1010">
    <property type="entry name" value="5'-nuclease"/>
    <property type="match status" value="1"/>
</dbReference>
<evidence type="ECO:0000256" key="3">
    <source>
        <dbReference type="ARBA" id="ARBA00022722"/>
    </source>
</evidence>
<reference evidence="9 10" key="1">
    <citation type="submission" date="2023-07" db="EMBL/GenBank/DDBJ databases">
        <title>Sorghum-associated microbial communities from plants grown in Nebraska, USA.</title>
        <authorList>
            <person name="Schachtman D."/>
        </authorList>
    </citation>
    <scope>NUCLEOTIDE SEQUENCE [LARGE SCALE GENOMIC DNA]</scope>
    <source>
        <strain evidence="9 10">3773</strain>
    </source>
</reference>
<dbReference type="EMBL" id="JAVDVI010000007">
    <property type="protein sequence ID" value="MDR6968023.1"/>
    <property type="molecule type" value="Genomic_DNA"/>
</dbReference>
<keyword evidence="3" id="KW-0540">Nuclease</keyword>
<keyword evidence="10" id="KW-1185">Reference proteome</keyword>
<dbReference type="Pfam" id="PF01850">
    <property type="entry name" value="PIN"/>
    <property type="match status" value="1"/>
</dbReference>
<evidence type="ECO:0000256" key="7">
    <source>
        <dbReference type="ARBA" id="ARBA00038093"/>
    </source>
</evidence>
<dbReference type="SUPFAM" id="SSF88723">
    <property type="entry name" value="PIN domain-like"/>
    <property type="match status" value="1"/>
</dbReference>
<keyword evidence="4" id="KW-0479">Metal-binding</keyword>
<organism evidence="9 10">
    <name type="scientific">Flavobacterium arsenatis</name>
    <dbReference type="NCBI Taxonomy" id="1484332"/>
    <lineage>
        <taxon>Bacteria</taxon>
        <taxon>Pseudomonadati</taxon>
        <taxon>Bacteroidota</taxon>
        <taxon>Flavobacteriia</taxon>
        <taxon>Flavobacteriales</taxon>
        <taxon>Flavobacteriaceae</taxon>
        <taxon>Flavobacterium</taxon>
    </lineage>
</organism>
<comment type="caution">
    <text evidence="9">The sequence shown here is derived from an EMBL/GenBank/DDBJ whole genome shotgun (WGS) entry which is preliminary data.</text>
</comment>
<keyword evidence="5" id="KW-0378">Hydrolase</keyword>
<keyword evidence="6" id="KW-0460">Magnesium</keyword>
<evidence type="ECO:0000256" key="2">
    <source>
        <dbReference type="ARBA" id="ARBA00022649"/>
    </source>
</evidence>
<keyword evidence="2" id="KW-1277">Toxin-antitoxin system</keyword>
<sequence>MERYLIDTNVVSDFLTNSFDDKGTAFVSEILDTYPIISFVTQIELLSWKADKKTEKVIASFVEGCEVKGVSKEIISHCVKIRRVNKLKTPDAIIAGTALAFNYIIVTNNTKDFDNIKGLKIINPYKLL</sequence>
<comment type="cofactor">
    <cofactor evidence="1">
        <name>Mg(2+)</name>
        <dbReference type="ChEBI" id="CHEBI:18420"/>
    </cofactor>
</comment>
<evidence type="ECO:0000259" key="8">
    <source>
        <dbReference type="Pfam" id="PF01850"/>
    </source>
</evidence>
<dbReference type="InterPro" id="IPR002716">
    <property type="entry name" value="PIN_dom"/>
</dbReference>
<evidence type="ECO:0000256" key="5">
    <source>
        <dbReference type="ARBA" id="ARBA00022801"/>
    </source>
</evidence>
<protein>
    <submittedName>
        <fullName evidence="9">Nucleic acid-binding protein</fullName>
    </submittedName>
</protein>
<gene>
    <name evidence="9" type="ORF">J2X31_002037</name>
</gene>
<evidence type="ECO:0000256" key="1">
    <source>
        <dbReference type="ARBA" id="ARBA00001946"/>
    </source>
</evidence>
<dbReference type="PANTHER" id="PTHR33653">
    <property type="entry name" value="RIBONUCLEASE VAPC2"/>
    <property type="match status" value="1"/>
</dbReference>
<evidence type="ECO:0000313" key="9">
    <source>
        <dbReference type="EMBL" id="MDR6968023.1"/>
    </source>
</evidence>
<dbReference type="RefSeq" id="WP_310026444.1">
    <property type="nucleotide sequence ID" value="NZ_JAVDVI010000007.1"/>
</dbReference>
<accession>A0ABU1TPZ6</accession>
<dbReference type="InterPro" id="IPR050556">
    <property type="entry name" value="Type_II_TA_system_RNase"/>
</dbReference>
<evidence type="ECO:0000256" key="4">
    <source>
        <dbReference type="ARBA" id="ARBA00022723"/>
    </source>
</evidence>
<dbReference type="CDD" id="cd18738">
    <property type="entry name" value="PIN_VapC4-5_FitB-like"/>
    <property type="match status" value="1"/>
</dbReference>
<dbReference type="PANTHER" id="PTHR33653:SF1">
    <property type="entry name" value="RIBONUCLEASE VAPC2"/>
    <property type="match status" value="1"/>
</dbReference>
<dbReference type="Proteomes" id="UP001255185">
    <property type="component" value="Unassembled WGS sequence"/>
</dbReference>
<evidence type="ECO:0000313" key="10">
    <source>
        <dbReference type="Proteomes" id="UP001255185"/>
    </source>
</evidence>
<evidence type="ECO:0000256" key="6">
    <source>
        <dbReference type="ARBA" id="ARBA00022842"/>
    </source>
</evidence>
<proteinExistence type="inferred from homology"/>
<dbReference type="InterPro" id="IPR029060">
    <property type="entry name" value="PIN-like_dom_sf"/>
</dbReference>